<evidence type="ECO:0000313" key="2">
    <source>
        <dbReference type="EMBL" id="NCI50980.1"/>
    </source>
</evidence>
<keyword evidence="3" id="KW-1185">Reference proteome</keyword>
<name>A0ABW9ZV06_9BACT</name>
<feature type="transmembrane region" description="Helical" evidence="1">
    <location>
        <begin position="87"/>
        <end position="110"/>
    </location>
</feature>
<evidence type="ECO:0000313" key="3">
    <source>
        <dbReference type="Proteomes" id="UP000753802"/>
    </source>
</evidence>
<evidence type="ECO:0000256" key="1">
    <source>
        <dbReference type="SAM" id="Phobius"/>
    </source>
</evidence>
<dbReference type="EMBL" id="JAACJS010000015">
    <property type="protein sequence ID" value="NCI50980.1"/>
    <property type="molecule type" value="Genomic_DNA"/>
</dbReference>
<organism evidence="2 3">
    <name type="scientific">Sediminibacterium roseum</name>
    <dbReference type="NCBI Taxonomy" id="1978412"/>
    <lineage>
        <taxon>Bacteria</taxon>
        <taxon>Pseudomonadati</taxon>
        <taxon>Bacteroidota</taxon>
        <taxon>Chitinophagia</taxon>
        <taxon>Chitinophagales</taxon>
        <taxon>Chitinophagaceae</taxon>
        <taxon>Sediminibacterium</taxon>
    </lineage>
</organism>
<proteinExistence type="predicted"/>
<accession>A0ABW9ZV06</accession>
<reference evidence="2 3" key="1">
    <citation type="submission" date="2020-01" db="EMBL/GenBank/DDBJ databases">
        <title>Genome analysis.</title>
        <authorList>
            <person name="Wu S."/>
            <person name="Wang G."/>
        </authorList>
    </citation>
    <scope>NUCLEOTIDE SEQUENCE [LARGE SCALE GENOMIC DNA]</scope>
    <source>
        <strain evidence="2 3">SYL130</strain>
    </source>
</reference>
<sequence length="171" mass="19277">MTPRTLFTIVLKVLGIFFIRDVLALLPQVLVYIKFLASGDRDNTLSEFGIFLLVTLVHVFICYLLIFKTESLVEKLNLPASFNDETITLNIHRSTVLSISIVVLGGLILVKQIPEFCRQVYVYFQYRTMVHAEVNPATGPMILAGAQIVIGLLLLGNQRDIVSLVEKKKRK</sequence>
<dbReference type="RefSeq" id="WP_161819282.1">
    <property type="nucleotide sequence ID" value="NZ_JAACJS010000015.1"/>
</dbReference>
<protein>
    <submittedName>
        <fullName evidence="2">Uncharacterized protein</fullName>
    </submittedName>
</protein>
<dbReference type="Proteomes" id="UP000753802">
    <property type="component" value="Unassembled WGS sequence"/>
</dbReference>
<keyword evidence="1" id="KW-0472">Membrane</keyword>
<keyword evidence="1" id="KW-1133">Transmembrane helix</keyword>
<keyword evidence="1" id="KW-0812">Transmembrane</keyword>
<feature type="transmembrane region" description="Helical" evidence="1">
    <location>
        <begin position="6"/>
        <end position="33"/>
    </location>
</feature>
<comment type="caution">
    <text evidence="2">The sequence shown here is derived from an EMBL/GenBank/DDBJ whole genome shotgun (WGS) entry which is preliminary data.</text>
</comment>
<gene>
    <name evidence="2" type="ORF">GWC95_13685</name>
</gene>
<feature type="transmembrane region" description="Helical" evidence="1">
    <location>
        <begin position="45"/>
        <end position="67"/>
    </location>
</feature>